<dbReference type="STRING" id="170623.SAMN04244579_04534"/>
<dbReference type="Proteomes" id="UP000199005">
    <property type="component" value="Unassembled WGS sequence"/>
</dbReference>
<accession>A0A1H6Z2M6</accession>
<evidence type="ECO:0000313" key="2">
    <source>
        <dbReference type="Proteomes" id="UP000199005"/>
    </source>
</evidence>
<reference evidence="1 2" key="1">
    <citation type="submission" date="2016-10" db="EMBL/GenBank/DDBJ databases">
        <authorList>
            <person name="de Groot N.N."/>
        </authorList>
    </citation>
    <scope>NUCLEOTIDE SEQUENCE [LARGE SCALE GENOMIC DNA]</scope>
    <source>
        <strain evidence="1 2">DSM 1041</strain>
    </source>
</reference>
<dbReference type="AlphaFoldDB" id="A0A1H6Z2M6"/>
<evidence type="ECO:0000313" key="1">
    <source>
        <dbReference type="EMBL" id="SEJ47739.1"/>
    </source>
</evidence>
<protein>
    <submittedName>
        <fullName evidence="1">Uncharacterized protein</fullName>
    </submittedName>
</protein>
<sequence>MTNPLSEGRQALVRRLSTIAIASGYRTDAGANVKTGWFNEVLQREKVGFPLIVVQKAKDQDPVPGPRALKVAAGYYVIGAVDVGLDDYEDALDDLELDLLCCLRPEQGRPLPWAPAGIQNIALGGAEQFPPGNGERAASVLIPVHLYTFITGL</sequence>
<name>A0A1H6Z2M6_9GAMM</name>
<dbReference type="EMBL" id="FNYO01000124">
    <property type="protein sequence ID" value="SEJ47739.1"/>
    <property type="molecule type" value="Genomic_DNA"/>
</dbReference>
<dbReference type="RefSeq" id="WP_090903014.1">
    <property type="nucleotide sequence ID" value="NZ_FNYO01000124.1"/>
</dbReference>
<proteinExistence type="predicted"/>
<gene>
    <name evidence="1" type="ORF">SAMN04244579_04534</name>
</gene>
<organism evidence="1 2">
    <name type="scientific">Azotobacter beijerinckii</name>
    <dbReference type="NCBI Taxonomy" id="170623"/>
    <lineage>
        <taxon>Bacteria</taxon>
        <taxon>Pseudomonadati</taxon>
        <taxon>Pseudomonadota</taxon>
        <taxon>Gammaproteobacteria</taxon>
        <taxon>Pseudomonadales</taxon>
        <taxon>Pseudomonadaceae</taxon>
        <taxon>Azotobacter</taxon>
    </lineage>
</organism>